<dbReference type="SUPFAM" id="SSF53474">
    <property type="entry name" value="alpha/beta-Hydrolases"/>
    <property type="match status" value="1"/>
</dbReference>
<feature type="domain" description="Fungal lipase-type" evidence="1">
    <location>
        <begin position="206"/>
        <end position="326"/>
    </location>
</feature>
<dbReference type="VEuPathDB" id="FungiDB:RhiirA1_396305"/>
<accession>A0A2I1EXY0</accession>
<evidence type="ECO:0000313" key="4">
    <source>
        <dbReference type="Proteomes" id="UP000232688"/>
    </source>
</evidence>
<dbReference type="InterPro" id="IPR029058">
    <property type="entry name" value="AB_hydrolase_fold"/>
</dbReference>
<protein>
    <submittedName>
        <fullName evidence="2">Alpha/beta-hydrolase</fullName>
    </submittedName>
</protein>
<dbReference type="OrthoDB" id="438440at2759"/>
<name>A0A2I1EXY0_9GLOM</name>
<proteinExistence type="predicted"/>
<gene>
    <name evidence="3" type="ORF">RhiirA1_396305</name>
    <name evidence="2" type="ORF">RhiirA5_379869</name>
</gene>
<sequence>MRHEVISSDYAGLAVTVRIEQITCSQSLKWTKLKFVNKCTYVSKGSIENLNIPDEWLYHSKLKFRVYEPLLIENTLDDIRSKFQKSQKFQKFQKLVGEHHLHGKAIGCGSIRLNFLEPDQKIERVIDLKAKGSQEIIGRIKISMHTSRTQLQPHSNKYSMLGLLAENKIKKSLERRSKKLICYTKNRKNIPAYMIIEDKPKKSIIICIRGTLSISDILIDLKAYNVDYNCEDYYHCGMHQSANIIFNELRDKIKKYNNYSVKVTGHSLGAAVSSIVAILLQKHEFDTQAWNFATPPCCSFSLTSRTKDFINNFVNENDIITRMSFENLREISKMNLNKNELEGTNRKLYIPGKIYYLHKKDGESELKCGESQPDHLTGISPQHDILNHVVWEYKKNLKTIIQYVK</sequence>
<dbReference type="Proteomes" id="UP000232688">
    <property type="component" value="Unassembled WGS sequence"/>
</dbReference>
<evidence type="ECO:0000313" key="2">
    <source>
        <dbReference type="EMBL" id="PKC03814.1"/>
    </source>
</evidence>
<evidence type="ECO:0000313" key="3">
    <source>
        <dbReference type="EMBL" id="PKC64121.1"/>
    </source>
</evidence>
<reference evidence="2 5" key="2">
    <citation type="submission" date="2017-09" db="EMBL/GenBank/DDBJ databases">
        <title>Extensive intraspecific genome diversity in a model arbuscular mycorrhizal fungus.</title>
        <authorList>
            <person name="Chen E.C."/>
            <person name="Morin E."/>
            <person name="Beaudet D."/>
            <person name="Noel J."/>
            <person name="Ndikumana S."/>
            <person name="Charron P."/>
            <person name="St-Onge C."/>
            <person name="Giorgi J."/>
            <person name="Grigoriev I.V."/>
            <person name="Roux C."/>
            <person name="Martin F.M."/>
            <person name="Corradi N."/>
        </authorList>
    </citation>
    <scope>NUCLEOTIDE SEQUENCE [LARGE SCALE GENOMIC DNA]</scope>
    <source>
        <strain evidence="2 5">A5</strain>
    </source>
</reference>
<dbReference type="AlphaFoldDB" id="A0A2I1EXY0"/>
<dbReference type="Proteomes" id="UP000232722">
    <property type="component" value="Unassembled WGS sequence"/>
</dbReference>
<organism evidence="2 5">
    <name type="scientific">Rhizophagus irregularis</name>
    <dbReference type="NCBI Taxonomy" id="588596"/>
    <lineage>
        <taxon>Eukaryota</taxon>
        <taxon>Fungi</taxon>
        <taxon>Fungi incertae sedis</taxon>
        <taxon>Mucoromycota</taxon>
        <taxon>Glomeromycotina</taxon>
        <taxon>Glomeromycetes</taxon>
        <taxon>Glomerales</taxon>
        <taxon>Glomeraceae</taxon>
        <taxon>Rhizophagus</taxon>
    </lineage>
</organism>
<dbReference type="GO" id="GO:0006629">
    <property type="term" value="P:lipid metabolic process"/>
    <property type="evidence" value="ECO:0007669"/>
    <property type="project" value="InterPro"/>
</dbReference>
<dbReference type="CDD" id="cd00519">
    <property type="entry name" value="Lipase_3"/>
    <property type="match status" value="1"/>
</dbReference>
<dbReference type="EMBL" id="LLXH01000667">
    <property type="protein sequence ID" value="PKC64121.1"/>
    <property type="molecule type" value="Genomic_DNA"/>
</dbReference>
<evidence type="ECO:0000259" key="1">
    <source>
        <dbReference type="Pfam" id="PF01764"/>
    </source>
</evidence>
<dbReference type="VEuPathDB" id="FungiDB:RhiirFUN_022137"/>
<dbReference type="PANTHER" id="PTHR46023">
    <property type="entry name" value="LIPASE CLASS 3 PROTEIN-LIKE"/>
    <property type="match status" value="1"/>
</dbReference>
<dbReference type="Gene3D" id="3.40.50.1820">
    <property type="entry name" value="alpha/beta hydrolase"/>
    <property type="match status" value="1"/>
</dbReference>
<dbReference type="InterPro" id="IPR002921">
    <property type="entry name" value="Fungal_lipase-type"/>
</dbReference>
<keyword evidence="2" id="KW-0378">Hydrolase</keyword>
<dbReference type="VEuPathDB" id="FungiDB:FUN_016821"/>
<dbReference type="Pfam" id="PF01764">
    <property type="entry name" value="Lipase_3"/>
    <property type="match status" value="1"/>
</dbReference>
<dbReference type="EMBL" id="LLXJ01001118">
    <property type="protein sequence ID" value="PKC03814.1"/>
    <property type="molecule type" value="Genomic_DNA"/>
</dbReference>
<comment type="caution">
    <text evidence="2">The sequence shown here is derived from an EMBL/GenBank/DDBJ whole genome shotgun (WGS) entry which is preliminary data.</text>
</comment>
<reference evidence="2 5" key="1">
    <citation type="submission" date="2016-04" db="EMBL/GenBank/DDBJ databases">
        <title>Genome analyses suggest a sexual origin of heterokaryosis in a supposedly ancient asexual fungus.</title>
        <authorList>
            <person name="Ropars J."/>
            <person name="Sedzielewska K."/>
            <person name="Noel J."/>
            <person name="Charron P."/>
            <person name="Farinelli L."/>
            <person name="Marton T."/>
            <person name="Kruger M."/>
            <person name="Pelin A."/>
            <person name="Brachmann A."/>
            <person name="Corradi N."/>
        </authorList>
    </citation>
    <scope>NUCLEOTIDE SEQUENCE [LARGE SCALE GENOMIC DNA]</scope>
    <source>
        <strain evidence="2 5">A5</strain>
    </source>
</reference>
<reference evidence="3 4" key="3">
    <citation type="submission" date="2017-10" db="EMBL/GenBank/DDBJ databases">
        <title>Extensive intraspecific genome diversity in a model arbuscular mycorrhizal fungus.</title>
        <authorList>
            <person name="Chen E.C.H."/>
            <person name="Morin E."/>
            <person name="Baudet D."/>
            <person name="Noel J."/>
            <person name="Ndikumana S."/>
            <person name="Charron P."/>
            <person name="St-Onge C."/>
            <person name="Giorgi J."/>
            <person name="Grigoriev I.V."/>
            <person name="Roux C."/>
            <person name="Martin F.M."/>
            <person name="Corradi N."/>
        </authorList>
    </citation>
    <scope>NUCLEOTIDE SEQUENCE [LARGE SCALE GENOMIC DNA]</scope>
    <source>
        <strain evidence="3 4">A1</strain>
    </source>
</reference>
<evidence type="ECO:0000313" key="5">
    <source>
        <dbReference type="Proteomes" id="UP000232722"/>
    </source>
</evidence>
<reference evidence="3 4" key="4">
    <citation type="submission" date="2017-10" db="EMBL/GenBank/DDBJ databases">
        <title>Genome analyses suggest a sexual origin of heterokaryosis in a supposedly ancient asexual fungus.</title>
        <authorList>
            <person name="Corradi N."/>
            <person name="Sedzielewska K."/>
            <person name="Noel J."/>
            <person name="Charron P."/>
            <person name="Farinelli L."/>
            <person name="Marton T."/>
            <person name="Kruger M."/>
            <person name="Pelin A."/>
            <person name="Brachmann A."/>
            <person name="Corradi N."/>
        </authorList>
    </citation>
    <scope>NUCLEOTIDE SEQUENCE [LARGE SCALE GENOMIC DNA]</scope>
    <source>
        <strain evidence="3 4">A1</strain>
    </source>
</reference>
<dbReference type="PANTHER" id="PTHR46023:SF6">
    <property type="entry name" value="LIPASE CLASS 3 FAMILY PROTEIN"/>
    <property type="match status" value="1"/>
</dbReference>
<dbReference type="GO" id="GO:0016787">
    <property type="term" value="F:hydrolase activity"/>
    <property type="evidence" value="ECO:0007669"/>
    <property type="project" value="UniProtKB-KW"/>
</dbReference>